<keyword evidence="3" id="KW-0175">Coiled coil</keyword>
<dbReference type="PIRSF" id="PIRSF008153">
    <property type="entry name" value="FMR1_interacting"/>
    <property type="match status" value="1"/>
</dbReference>
<gene>
    <name evidence="7" type="primary">LOC100376758</name>
</gene>
<feature type="domain" description="CYRIA/CYRIB Rac1 binding" evidence="5">
    <location>
        <begin position="71"/>
        <end position="281"/>
    </location>
</feature>
<dbReference type="Pfam" id="PF07159">
    <property type="entry name" value="CYRIA-B_Rac1-bd"/>
    <property type="match status" value="1"/>
</dbReference>
<feature type="region of interest" description="Disordered" evidence="4">
    <location>
        <begin position="527"/>
        <end position="550"/>
    </location>
</feature>
<comment type="similarity">
    <text evidence="1 2">Belongs to the CYFIP family.</text>
</comment>
<evidence type="ECO:0000256" key="4">
    <source>
        <dbReference type="SAM" id="MobiDB-lite"/>
    </source>
</evidence>
<keyword evidence="2" id="KW-0963">Cytoplasm</keyword>
<dbReference type="InterPro" id="IPR009828">
    <property type="entry name" value="CYRIA/CYRIB_Rac1-bd"/>
</dbReference>
<dbReference type="PANTHER" id="PTHR12195">
    <property type="entry name" value="CYTOPLASMIC FMR1-INTERACTING PROTEIN-RELATED"/>
    <property type="match status" value="1"/>
</dbReference>
<sequence length="1286" mass="148552">MSEPDAAPVLKPSAQSLDEAIADIESLPTLPPIAQQPCIEAQSKSLTYTANYDTNFEDRNGFLTGIARFMEEATVHSQLNELLEEGHGYAVMLYTWRSISRAEPKVCDEERDEVSEKLIEILEPEINKLYDLMNFQKKAIERFCGEVKNLCHQARKNEFVSEAYLLTLGKFLNMFAVLDALKNIKASLKNDHARYKRAKQSLKLTNPADLDESHTLTMFLANRDDITNNLQANLEKISGYEDLLADIINICSYQYESKMYLSPTEKHILLKVMGFCLSILDGTVVNIYKMDSKKKINLSKIDKFFKNLEVVPLYGDMQITLFTYIQRGRNYEDNKSRWSCSGNTVQYNILEHLNVIRSEHTTYIADLTRYGSKEVSSKNKQKSLEENRALYNLALRGLKLLASWTAHVMELFSWKLVHPVSDLISEKICPKGAEEYERATRYNYSSEEKFALVEVIAMIKGLQRLISRMENVFTDAILSTVYTEIQIYTQKSLREPLRIATKKKKTLLLTILRSIRDTSADWLHGVEPSNDPALKGEKDPKSAPPFSIDIGKKRVGPSTTQLYMTRTMSESLITDRSIGGKKTIKKDLDGSSLVAIENFHRRSFFYNHMLNFAETLQKCSDLSQFWYREFYLEMTMGNRIQFPIDMSMPWILTNHILETKQPEMMEYVLYPLDLYNDSAHYTLNFFKKQFLYDEVEAEVNLCFDQFVYKLSDQIFAYYKQQAGYLLLNKKFKNDWNKFYTEKEKKLLSSQTQGSIRYEPLLKQRHVQILGRSVDLNQLISQRVQASLQTALDLAISKFESSDLTGIIELEALLNVNELTHKLLAKYMKLTKFSEMLREANRTVQAPYGRITLHIFWELNSEFLPKYCYNASTDRFTKAKADILLLTTSDESEREKAPSARSHFFFGSKILNVAYSKICSLYTNFIGSQHFHSMVRLLGYHGIAVILEETLKTMKNIIQGVIMDYVKALMEAMPKSCGLPRSEYGCVGMLGFYEAKLNSILQYPDLRTLVFQKFRELGNAILFCRILEQSLTKEELNDLLLAAPFRKVFPRPYVKSKDSEKVEAKLKNLEKMHKSMNVVSVIDKLGTQKQIKLVKDSHLLTRERLCIGLSLFKVILEKIQEFLTDAVWNGVKKPANDVMNVDECVEFHRLWSAMQYVICLPLGENELFVEEGFGEGLNWAGCTIIRLLKQQYRFEAFDFCYHIKKIHEVEKKDENVRGVSVKRMVKRIERFQTLNNEIFASLDKFLGSHDTDTKLPLSEVRHFQPPEKPEGDDVDVNVDVDTDDEYD</sequence>
<dbReference type="InterPro" id="IPR008081">
    <property type="entry name" value="Cytoplasmic_FMR1-int"/>
</dbReference>
<feature type="compositionally biased region" description="Basic and acidic residues" evidence="4">
    <location>
        <begin position="1260"/>
        <end position="1270"/>
    </location>
</feature>
<dbReference type="PRINTS" id="PR01698">
    <property type="entry name" value="CYTOFMRPINTP"/>
</dbReference>
<feature type="coiled-coil region" evidence="3">
    <location>
        <begin position="178"/>
        <end position="205"/>
    </location>
</feature>
<proteinExistence type="inferred from homology"/>
<dbReference type="Proteomes" id="UP000694865">
    <property type="component" value="Unplaced"/>
</dbReference>
<evidence type="ECO:0000256" key="3">
    <source>
        <dbReference type="SAM" id="Coils"/>
    </source>
</evidence>
<evidence type="ECO:0000256" key="2">
    <source>
        <dbReference type="PIRNR" id="PIRNR008153"/>
    </source>
</evidence>
<evidence type="ECO:0000259" key="5">
    <source>
        <dbReference type="Pfam" id="PF07159"/>
    </source>
</evidence>
<evidence type="ECO:0000256" key="1">
    <source>
        <dbReference type="ARBA" id="ARBA00025790"/>
    </source>
</evidence>
<evidence type="ECO:0000313" key="6">
    <source>
        <dbReference type="Proteomes" id="UP000694865"/>
    </source>
</evidence>
<reference evidence="7" key="1">
    <citation type="submission" date="2025-08" db="UniProtKB">
        <authorList>
            <consortium name="RefSeq"/>
        </authorList>
    </citation>
    <scope>IDENTIFICATION</scope>
    <source>
        <tissue evidence="7">Testes</tissue>
    </source>
</reference>
<feature type="compositionally biased region" description="Acidic residues" evidence="4">
    <location>
        <begin position="1271"/>
        <end position="1286"/>
    </location>
</feature>
<dbReference type="RefSeq" id="XP_002730808.1">
    <property type="nucleotide sequence ID" value="XM_002730762.2"/>
</dbReference>
<evidence type="ECO:0000313" key="7">
    <source>
        <dbReference type="RefSeq" id="XP_002730808.1"/>
    </source>
</evidence>
<protein>
    <recommendedName>
        <fullName evidence="2">Cytoplasmic FMR1-interacting protein</fullName>
    </recommendedName>
</protein>
<name>A0ABM0GIV1_SACKO</name>
<dbReference type="GeneID" id="100376758"/>
<organism evidence="6 7">
    <name type="scientific">Saccoglossus kowalevskii</name>
    <name type="common">Acorn worm</name>
    <dbReference type="NCBI Taxonomy" id="10224"/>
    <lineage>
        <taxon>Eukaryota</taxon>
        <taxon>Metazoa</taxon>
        <taxon>Hemichordata</taxon>
        <taxon>Enteropneusta</taxon>
        <taxon>Harrimaniidae</taxon>
        <taxon>Saccoglossus</taxon>
    </lineage>
</organism>
<keyword evidence="6" id="KW-1185">Reference proteome</keyword>
<feature type="region of interest" description="Disordered" evidence="4">
    <location>
        <begin position="1260"/>
        <end position="1286"/>
    </location>
</feature>
<accession>A0ABM0GIV1</accession>
<dbReference type="Pfam" id="PF05994">
    <property type="entry name" value="FragX_IP"/>
    <property type="match status" value="1"/>
</dbReference>